<evidence type="ECO:0000259" key="1">
    <source>
        <dbReference type="Pfam" id="PF01636"/>
    </source>
</evidence>
<feature type="domain" description="Aminoglycoside phosphotransferase" evidence="1">
    <location>
        <begin position="3"/>
        <end position="68"/>
    </location>
</feature>
<name>A0A4Y9ZYZ7_9AGAM</name>
<dbReference type="STRING" id="135208.A0A4Y9ZYZ7"/>
<reference evidence="2 3" key="1">
    <citation type="submission" date="2019-02" db="EMBL/GenBank/DDBJ databases">
        <title>Genome sequencing of the rare red list fungi Hericium alpestre (H. flagellum).</title>
        <authorList>
            <person name="Buettner E."/>
            <person name="Kellner H."/>
        </authorList>
    </citation>
    <scope>NUCLEOTIDE SEQUENCE [LARGE SCALE GENOMIC DNA]</scope>
    <source>
        <strain evidence="2 3">DSM 108284</strain>
    </source>
</reference>
<sequence>YQRWVRSLLRDTHRIALTHGDLRAHNVLAVCEGPNSHITLTGIVDWERGGWYPEYWELLKAMRTRTPDDESDWWDSLPDTISGYRNELAVDRVVEMAITVQ</sequence>
<dbReference type="Gene3D" id="3.90.1200.10">
    <property type="match status" value="1"/>
</dbReference>
<dbReference type="AlphaFoldDB" id="A0A4Y9ZYZ7"/>
<accession>A0A4Y9ZYZ7</accession>
<dbReference type="OrthoDB" id="2906425at2759"/>
<dbReference type="Proteomes" id="UP000298061">
    <property type="component" value="Unassembled WGS sequence"/>
</dbReference>
<organism evidence="2 3">
    <name type="scientific">Hericium alpestre</name>
    <dbReference type="NCBI Taxonomy" id="135208"/>
    <lineage>
        <taxon>Eukaryota</taxon>
        <taxon>Fungi</taxon>
        <taxon>Dikarya</taxon>
        <taxon>Basidiomycota</taxon>
        <taxon>Agaricomycotina</taxon>
        <taxon>Agaricomycetes</taxon>
        <taxon>Russulales</taxon>
        <taxon>Hericiaceae</taxon>
        <taxon>Hericium</taxon>
    </lineage>
</organism>
<evidence type="ECO:0000313" key="2">
    <source>
        <dbReference type="EMBL" id="TFY79424.1"/>
    </source>
</evidence>
<dbReference type="InterPro" id="IPR011009">
    <property type="entry name" value="Kinase-like_dom_sf"/>
</dbReference>
<proteinExistence type="predicted"/>
<dbReference type="Pfam" id="PF01636">
    <property type="entry name" value="APH"/>
    <property type="match status" value="1"/>
</dbReference>
<gene>
    <name evidence="2" type="ORF">EWM64_g4588</name>
</gene>
<dbReference type="SUPFAM" id="SSF56112">
    <property type="entry name" value="Protein kinase-like (PK-like)"/>
    <property type="match status" value="1"/>
</dbReference>
<dbReference type="EMBL" id="SFCI01000503">
    <property type="protein sequence ID" value="TFY79424.1"/>
    <property type="molecule type" value="Genomic_DNA"/>
</dbReference>
<evidence type="ECO:0000313" key="3">
    <source>
        <dbReference type="Proteomes" id="UP000298061"/>
    </source>
</evidence>
<dbReference type="InterPro" id="IPR002575">
    <property type="entry name" value="Aminoglycoside_PTrfase"/>
</dbReference>
<keyword evidence="3" id="KW-1185">Reference proteome</keyword>
<protein>
    <recommendedName>
        <fullName evidence="1">Aminoglycoside phosphotransferase domain-containing protein</fullName>
    </recommendedName>
</protein>
<feature type="non-terminal residue" evidence="2">
    <location>
        <position position="1"/>
    </location>
</feature>
<comment type="caution">
    <text evidence="2">The sequence shown here is derived from an EMBL/GenBank/DDBJ whole genome shotgun (WGS) entry which is preliminary data.</text>
</comment>